<evidence type="ECO:0000313" key="2">
    <source>
        <dbReference type="Proteomes" id="UP000612362"/>
    </source>
</evidence>
<reference evidence="1" key="1">
    <citation type="submission" date="2020-10" db="EMBL/GenBank/DDBJ databases">
        <title>Taxonomic study of unclassified bacteria belonging to the class Ktedonobacteria.</title>
        <authorList>
            <person name="Yabe S."/>
            <person name="Wang C.M."/>
            <person name="Zheng Y."/>
            <person name="Sakai Y."/>
            <person name="Cavaletti L."/>
            <person name="Monciardini P."/>
            <person name="Donadio S."/>
        </authorList>
    </citation>
    <scope>NUCLEOTIDE SEQUENCE</scope>
    <source>
        <strain evidence="1">SOSP1-1</strain>
    </source>
</reference>
<protein>
    <submittedName>
        <fullName evidence="1">Uncharacterized protein</fullName>
    </submittedName>
</protein>
<sequence length="111" mass="12596">MHLIESCEPHLPLLITHVETTSAPVSDDAMTATIHAKLDRKALLPAEHIVDTGYVDAKFLVESQRDYQLELVGPTRKNSHWQATQHTGFDVDHFLIDWERQQATWTAGSHK</sequence>
<keyword evidence="2" id="KW-1185">Reference proteome</keyword>
<dbReference type="EMBL" id="BNJF01000011">
    <property type="protein sequence ID" value="GHO51269.1"/>
    <property type="molecule type" value="Genomic_DNA"/>
</dbReference>
<proteinExistence type="predicted"/>
<dbReference type="Proteomes" id="UP000612362">
    <property type="component" value="Unassembled WGS sequence"/>
</dbReference>
<comment type="caution">
    <text evidence="1">The sequence shown here is derived from an EMBL/GenBank/DDBJ whole genome shotgun (WGS) entry which is preliminary data.</text>
</comment>
<evidence type="ECO:0000313" key="1">
    <source>
        <dbReference type="EMBL" id="GHO51269.1"/>
    </source>
</evidence>
<accession>A0A8J3I845</accession>
<gene>
    <name evidence="1" type="ORF">KSX_94320</name>
</gene>
<name>A0A8J3I845_9CHLR</name>
<organism evidence="1 2">
    <name type="scientific">Ktedonospora formicarum</name>
    <dbReference type="NCBI Taxonomy" id="2778364"/>
    <lineage>
        <taxon>Bacteria</taxon>
        <taxon>Bacillati</taxon>
        <taxon>Chloroflexota</taxon>
        <taxon>Ktedonobacteria</taxon>
        <taxon>Ktedonobacterales</taxon>
        <taxon>Ktedonobacteraceae</taxon>
        <taxon>Ktedonospora</taxon>
    </lineage>
</organism>
<dbReference type="AlphaFoldDB" id="A0A8J3I845"/>